<feature type="region of interest" description="Disordered" evidence="1">
    <location>
        <begin position="1"/>
        <end position="36"/>
    </location>
</feature>
<dbReference type="Proteomes" id="UP000654075">
    <property type="component" value="Unassembled WGS sequence"/>
</dbReference>
<evidence type="ECO:0000256" key="1">
    <source>
        <dbReference type="SAM" id="MobiDB-lite"/>
    </source>
</evidence>
<dbReference type="EMBL" id="CAJNNV010001305">
    <property type="protein sequence ID" value="CAE8584750.1"/>
    <property type="molecule type" value="Genomic_DNA"/>
</dbReference>
<evidence type="ECO:0000313" key="2">
    <source>
        <dbReference type="EMBL" id="CAE8584750.1"/>
    </source>
</evidence>
<reference evidence="2" key="1">
    <citation type="submission" date="2021-02" db="EMBL/GenBank/DDBJ databases">
        <authorList>
            <person name="Dougan E. K."/>
            <person name="Rhodes N."/>
            <person name="Thang M."/>
            <person name="Chan C."/>
        </authorList>
    </citation>
    <scope>NUCLEOTIDE SEQUENCE</scope>
</reference>
<dbReference type="AlphaFoldDB" id="A0A813D857"/>
<sequence>MLPEAPVQSVPSKKDACSGTRDSNTTTQIPGITNTAMRSGGKELMQSMLSRKCLPYKQQHQQQQQQQAAKKSPRRTQTLGRAIFHLNLDEFVQVFSNLGCGN</sequence>
<evidence type="ECO:0000313" key="3">
    <source>
        <dbReference type="EMBL" id="CAE8689285.1"/>
    </source>
</evidence>
<feature type="compositionally biased region" description="Low complexity" evidence="1">
    <location>
        <begin position="58"/>
        <end position="67"/>
    </location>
</feature>
<dbReference type="EMBL" id="CAJNNW010027050">
    <property type="protein sequence ID" value="CAE8689285.1"/>
    <property type="molecule type" value="Genomic_DNA"/>
</dbReference>
<organism evidence="2 4">
    <name type="scientific">Polarella glacialis</name>
    <name type="common">Dinoflagellate</name>
    <dbReference type="NCBI Taxonomy" id="89957"/>
    <lineage>
        <taxon>Eukaryota</taxon>
        <taxon>Sar</taxon>
        <taxon>Alveolata</taxon>
        <taxon>Dinophyceae</taxon>
        <taxon>Suessiales</taxon>
        <taxon>Suessiaceae</taxon>
        <taxon>Polarella</taxon>
    </lineage>
</organism>
<protein>
    <submittedName>
        <fullName evidence="2">Uncharacterized protein</fullName>
    </submittedName>
</protein>
<feature type="region of interest" description="Disordered" evidence="1">
    <location>
        <begin position="55"/>
        <end position="76"/>
    </location>
</feature>
<accession>A0A813D857</accession>
<comment type="caution">
    <text evidence="2">The sequence shown here is derived from an EMBL/GenBank/DDBJ whole genome shotgun (WGS) entry which is preliminary data.</text>
</comment>
<gene>
    <name evidence="2" type="ORF">PGLA1383_LOCUS3679</name>
    <name evidence="3" type="ORF">PGLA2088_LOCUS26403</name>
</gene>
<dbReference type="Proteomes" id="UP000626109">
    <property type="component" value="Unassembled WGS sequence"/>
</dbReference>
<evidence type="ECO:0000313" key="4">
    <source>
        <dbReference type="Proteomes" id="UP000654075"/>
    </source>
</evidence>
<feature type="compositionally biased region" description="Polar residues" evidence="1">
    <location>
        <begin position="20"/>
        <end position="36"/>
    </location>
</feature>
<keyword evidence="4" id="KW-1185">Reference proteome</keyword>
<proteinExistence type="predicted"/>
<name>A0A813D857_POLGL</name>